<feature type="non-terminal residue" evidence="2">
    <location>
        <position position="1"/>
    </location>
</feature>
<evidence type="ECO:0000313" key="3">
    <source>
        <dbReference type="Proteomes" id="UP000266841"/>
    </source>
</evidence>
<protein>
    <submittedName>
        <fullName evidence="2">Uncharacterized protein</fullName>
    </submittedName>
</protein>
<comment type="caution">
    <text evidence="2">The sequence shown here is derived from an EMBL/GenBank/DDBJ whole genome shotgun (WGS) entry which is preliminary data.</text>
</comment>
<sequence>FVGEFWISKELRLPKGSEFAKFYAPLSTKMGPQPLGTRDSGKTTWEPTSSSTSTTAPSFCAEILGFELPGTPQIRQVYGAMDPLLAYALAPMHLSAFAIPRGSGKTTWEPTSSSTSTTAPSFCAEILGFELPGTPQIRQVYGAMDPLLAYALAPMHLSVFAIPRGSGKTTWEPTSSSTSTRAPSFCAGYVVTPAHARLAGPRPRPQIVMELYDGENGTLSGSVGSAGTTTIGRGYSDGSTAAVIYQTSRCNGKFVHHRTSLAYRGPGAVDNGWSAYHAATDQYPLTKALPGLAGIGLDNLGVECTAHTGIPSCHGRSVTARSMKDAPGFGQSLGTVETLASSIMGACLPGGLAADVIGEPGKVSPPQPVWISSAHGTPRLALESCEDHPTTYKASWNKPVMPL</sequence>
<organism evidence="2 3">
    <name type="scientific">Thalassiosira oceanica</name>
    <name type="common">Marine diatom</name>
    <dbReference type="NCBI Taxonomy" id="159749"/>
    <lineage>
        <taxon>Eukaryota</taxon>
        <taxon>Sar</taxon>
        <taxon>Stramenopiles</taxon>
        <taxon>Ochrophyta</taxon>
        <taxon>Bacillariophyta</taxon>
        <taxon>Coscinodiscophyceae</taxon>
        <taxon>Thalassiosirophycidae</taxon>
        <taxon>Thalassiosirales</taxon>
        <taxon>Thalassiosiraceae</taxon>
        <taxon>Thalassiosira</taxon>
    </lineage>
</organism>
<accession>K0SR67</accession>
<name>K0SR67_THAOC</name>
<dbReference type="AlphaFoldDB" id="K0SR67"/>
<proteinExistence type="predicted"/>
<dbReference type="EMBL" id="AGNL01010923">
    <property type="protein sequence ID" value="EJK68723.1"/>
    <property type="molecule type" value="Genomic_DNA"/>
</dbReference>
<evidence type="ECO:0000256" key="1">
    <source>
        <dbReference type="SAM" id="MobiDB-lite"/>
    </source>
</evidence>
<reference evidence="2 3" key="1">
    <citation type="journal article" date="2012" name="Genome Biol.">
        <title>Genome and low-iron response of an oceanic diatom adapted to chronic iron limitation.</title>
        <authorList>
            <person name="Lommer M."/>
            <person name="Specht M."/>
            <person name="Roy A.S."/>
            <person name="Kraemer L."/>
            <person name="Andreson R."/>
            <person name="Gutowska M.A."/>
            <person name="Wolf J."/>
            <person name="Bergner S.V."/>
            <person name="Schilhabel M.B."/>
            <person name="Klostermeier U.C."/>
            <person name="Beiko R.G."/>
            <person name="Rosenstiel P."/>
            <person name="Hippler M."/>
            <person name="Laroche J."/>
        </authorList>
    </citation>
    <scope>NUCLEOTIDE SEQUENCE [LARGE SCALE GENOMIC DNA]</scope>
    <source>
        <strain evidence="2 3">CCMP1005</strain>
    </source>
</reference>
<evidence type="ECO:0000313" key="2">
    <source>
        <dbReference type="EMBL" id="EJK68723.1"/>
    </source>
</evidence>
<dbReference type="Proteomes" id="UP000266841">
    <property type="component" value="Unassembled WGS sequence"/>
</dbReference>
<keyword evidence="3" id="KW-1185">Reference proteome</keyword>
<gene>
    <name evidence="2" type="ORF">THAOC_10073</name>
</gene>
<feature type="region of interest" description="Disordered" evidence="1">
    <location>
        <begin position="31"/>
        <end position="54"/>
    </location>
</feature>